<dbReference type="EMBL" id="JACHMH010000001">
    <property type="protein sequence ID" value="MBB4676449.1"/>
    <property type="molecule type" value="Genomic_DNA"/>
</dbReference>
<evidence type="ECO:0000313" key="2">
    <source>
        <dbReference type="Proteomes" id="UP000533598"/>
    </source>
</evidence>
<evidence type="ECO:0000313" key="1">
    <source>
        <dbReference type="EMBL" id="MBB4676449.1"/>
    </source>
</evidence>
<name>A0A7W7FV35_9PSEU</name>
<proteinExistence type="predicted"/>
<reference evidence="1 2" key="1">
    <citation type="submission" date="2020-08" db="EMBL/GenBank/DDBJ databases">
        <title>Sequencing the genomes of 1000 actinobacteria strains.</title>
        <authorList>
            <person name="Klenk H.-P."/>
        </authorList>
    </citation>
    <scope>NUCLEOTIDE SEQUENCE [LARGE SCALE GENOMIC DNA]</scope>
    <source>
        <strain evidence="1 2">DSM 44230</strain>
    </source>
</reference>
<accession>A0A7W7FV35</accession>
<dbReference type="AlphaFoldDB" id="A0A7W7FV35"/>
<organism evidence="1 2">
    <name type="scientific">Crossiella cryophila</name>
    <dbReference type="NCBI Taxonomy" id="43355"/>
    <lineage>
        <taxon>Bacteria</taxon>
        <taxon>Bacillati</taxon>
        <taxon>Actinomycetota</taxon>
        <taxon>Actinomycetes</taxon>
        <taxon>Pseudonocardiales</taxon>
        <taxon>Pseudonocardiaceae</taxon>
        <taxon>Crossiella</taxon>
    </lineage>
</organism>
<protein>
    <submittedName>
        <fullName evidence="1">Uncharacterized protein</fullName>
    </submittedName>
</protein>
<sequence length="212" mass="23177">MTAAETEVPQVKLGAIIDFVVSGPGLQTRTVENLRRMYLDEAARPWFYYEPMVNGIKRALASEEPGEVLDSVVRRIDDPAKAAHFQELRGGFLTWFAKARPALVPVGGSVWRGSDGEVGISPHLGLTLGTDPRPHAVMLYLKKPELTQAAANIPLWMVERQLAEILPGGRAAILDVRRGKLFRLRANASPKRLDASVAGALANFSTIWQAIA</sequence>
<dbReference type="RefSeq" id="WP_185002274.1">
    <property type="nucleotide sequence ID" value="NZ_BAAAUI010000015.1"/>
</dbReference>
<dbReference type="Proteomes" id="UP000533598">
    <property type="component" value="Unassembled WGS sequence"/>
</dbReference>
<gene>
    <name evidence="1" type="ORF">HNR67_002567</name>
</gene>
<comment type="caution">
    <text evidence="1">The sequence shown here is derived from an EMBL/GenBank/DDBJ whole genome shotgun (WGS) entry which is preliminary data.</text>
</comment>
<keyword evidence="2" id="KW-1185">Reference proteome</keyword>